<protein>
    <submittedName>
        <fullName evidence="1">Uncharacterized protein</fullName>
    </submittedName>
</protein>
<organism evidence="1 2">
    <name type="scientific">Roseimaritima ulvae</name>
    <dbReference type="NCBI Taxonomy" id="980254"/>
    <lineage>
        <taxon>Bacteria</taxon>
        <taxon>Pseudomonadati</taxon>
        <taxon>Planctomycetota</taxon>
        <taxon>Planctomycetia</taxon>
        <taxon>Pirellulales</taxon>
        <taxon>Pirellulaceae</taxon>
        <taxon>Roseimaritima</taxon>
    </lineage>
</organism>
<name>A0A5B9R536_9BACT</name>
<keyword evidence="2" id="KW-1185">Reference proteome</keyword>
<accession>A0A5B9R536</accession>
<dbReference type="AlphaFoldDB" id="A0A5B9R536"/>
<evidence type="ECO:0000313" key="1">
    <source>
        <dbReference type="EMBL" id="QEG41333.1"/>
    </source>
</evidence>
<gene>
    <name evidence="1" type="ORF">UC8_33520</name>
</gene>
<reference evidence="1 2" key="1">
    <citation type="submission" date="2019-08" db="EMBL/GenBank/DDBJ databases">
        <title>Deep-cultivation of Planctomycetes and their phenomic and genomic characterization uncovers novel biology.</title>
        <authorList>
            <person name="Wiegand S."/>
            <person name="Jogler M."/>
            <person name="Boedeker C."/>
            <person name="Pinto D."/>
            <person name="Vollmers J."/>
            <person name="Rivas-Marin E."/>
            <person name="Kohn T."/>
            <person name="Peeters S.H."/>
            <person name="Heuer A."/>
            <person name="Rast P."/>
            <person name="Oberbeckmann S."/>
            <person name="Bunk B."/>
            <person name="Jeske O."/>
            <person name="Meyerdierks A."/>
            <person name="Storesund J.E."/>
            <person name="Kallscheuer N."/>
            <person name="Luecker S."/>
            <person name="Lage O.M."/>
            <person name="Pohl T."/>
            <person name="Merkel B.J."/>
            <person name="Hornburger P."/>
            <person name="Mueller R.-W."/>
            <person name="Bruemmer F."/>
            <person name="Labrenz M."/>
            <person name="Spormann A.M."/>
            <person name="Op den Camp H."/>
            <person name="Overmann J."/>
            <person name="Amann R."/>
            <person name="Jetten M.S.M."/>
            <person name="Mascher T."/>
            <person name="Medema M.H."/>
            <person name="Devos D.P."/>
            <person name="Kaster A.-K."/>
            <person name="Ovreas L."/>
            <person name="Rohde M."/>
            <person name="Galperin M.Y."/>
            <person name="Jogler C."/>
        </authorList>
    </citation>
    <scope>NUCLEOTIDE SEQUENCE [LARGE SCALE GENOMIC DNA]</scope>
    <source>
        <strain evidence="1 2">UC8</strain>
    </source>
</reference>
<dbReference type="EMBL" id="CP042914">
    <property type="protein sequence ID" value="QEG41333.1"/>
    <property type="molecule type" value="Genomic_DNA"/>
</dbReference>
<sequence length="170" mass="18833">MKKISKFVYTPLASTLVLITYAGCDDKQPPLTSSQVDEFIAMPADATAASRELVEQDAKARQEWLSMQSEMQAEVIEIGRQRDALESDRRAIATQRHVEPILATALQQTGLLAACLLPVLMLTFLVWPRKPAPDTETVCDLLITEVTRQAELPKLGARPIPPSRLDAHIE</sequence>
<proteinExistence type="predicted"/>
<dbReference type="KEGG" id="rul:UC8_33520"/>
<evidence type="ECO:0000313" key="2">
    <source>
        <dbReference type="Proteomes" id="UP000325286"/>
    </source>
</evidence>
<dbReference type="Proteomes" id="UP000325286">
    <property type="component" value="Chromosome"/>
</dbReference>
<dbReference type="RefSeq" id="WP_068133561.1">
    <property type="nucleotide sequence ID" value="NZ_CP042914.1"/>
</dbReference>